<dbReference type="GO" id="GO:0005524">
    <property type="term" value="F:ATP binding"/>
    <property type="evidence" value="ECO:0007669"/>
    <property type="project" value="UniProtKB-UniRule"/>
</dbReference>
<comment type="caution">
    <text evidence="9">The sequence shown here is derived from an EMBL/GenBank/DDBJ whole genome shotgun (WGS) entry which is preliminary data.</text>
</comment>
<dbReference type="CDD" id="cd07840">
    <property type="entry name" value="STKc_CDK9_like"/>
    <property type="match status" value="1"/>
</dbReference>
<dbReference type="Gene3D" id="1.10.510.10">
    <property type="entry name" value="Transferase(Phosphotransferase) domain 1"/>
    <property type="match status" value="1"/>
</dbReference>
<keyword evidence="5 6" id="KW-0067">ATP-binding</keyword>
<dbReference type="PANTHER" id="PTHR24056">
    <property type="entry name" value="CELL DIVISION PROTEIN KINASE"/>
    <property type="match status" value="1"/>
</dbReference>
<protein>
    <recommendedName>
        <fullName evidence="8">Protein kinase domain-containing protein</fullName>
    </recommendedName>
</protein>
<organism evidence="9 10">
    <name type="scientific">Ficus carica</name>
    <name type="common">Common fig</name>
    <dbReference type="NCBI Taxonomy" id="3494"/>
    <lineage>
        <taxon>Eukaryota</taxon>
        <taxon>Viridiplantae</taxon>
        <taxon>Streptophyta</taxon>
        <taxon>Embryophyta</taxon>
        <taxon>Tracheophyta</taxon>
        <taxon>Spermatophyta</taxon>
        <taxon>Magnoliopsida</taxon>
        <taxon>eudicotyledons</taxon>
        <taxon>Gunneridae</taxon>
        <taxon>Pentapetalae</taxon>
        <taxon>rosids</taxon>
        <taxon>fabids</taxon>
        <taxon>Rosales</taxon>
        <taxon>Moraceae</taxon>
        <taxon>Ficeae</taxon>
        <taxon>Ficus</taxon>
    </lineage>
</organism>
<dbReference type="PROSITE" id="PS00108">
    <property type="entry name" value="PROTEIN_KINASE_ST"/>
    <property type="match status" value="1"/>
</dbReference>
<evidence type="ECO:0000256" key="7">
    <source>
        <dbReference type="SAM" id="MobiDB-lite"/>
    </source>
</evidence>
<accession>A0AA88E5R2</accession>
<feature type="compositionally biased region" description="Basic and acidic residues" evidence="7">
    <location>
        <begin position="632"/>
        <end position="657"/>
    </location>
</feature>
<feature type="compositionally biased region" description="Polar residues" evidence="7">
    <location>
        <begin position="525"/>
        <end position="539"/>
    </location>
</feature>
<evidence type="ECO:0000256" key="1">
    <source>
        <dbReference type="ARBA" id="ARBA00006485"/>
    </source>
</evidence>
<dbReference type="InterPro" id="IPR017441">
    <property type="entry name" value="Protein_kinase_ATP_BS"/>
</dbReference>
<dbReference type="InterPro" id="IPR000719">
    <property type="entry name" value="Prot_kinase_dom"/>
</dbReference>
<feature type="compositionally biased region" description="Basic residues" evidence="7">
    <location>
        <begin position="486"/>
        <end position="503"/>
    </location>
</feature>
<feature type="domain" description="Protein kinase" evidence="8">
    <location>
        <begin position="175"/>
        <end position="456"/>
    </location>
</feature>
<dbReference type="SMART" id="SM00220">
    <property type="entry name" value="S_TKc"/>
    <property type="match status" value="1"/>
</dbReference>
<dbReference type="AlphaFoldDB" id="A0AA88E5R2"/>
<feature type="compositionally biased region" description="Polar residues" evidence="7">
    <location>
        <begin position="580"/>
        <end position="603"/>
    </location>
</feature>
<evidence type="ECO:0000313" key="10">
    <source>
        <dbReference type="Proteomes" id="UP001187192"/>
    </source>
</evidence>
<feature type="compositionally biased region" description="Acidic residues" evidence="7">
    <location>
        <begin position="86"/>
        <end position="113"/>
    </location>
</feature>
<dbReference type="GO" id="GO:0032968">
    <property type="term" value="P:positive regulation of transcription elongation by RNA polymerase II"/>
    <property type="evidence" value="ECO:0007669"/>
    <property type="project" value="TreeGrafter"/>
</dbReference>
<dbReference type="SUPFAM" id="SSF56112">
    <property type="entry name" value="Protein kinase-like (PK-like)"/>
    <property type="match status" value="1"/>
</dbReference>
<feature type="region of interest" description="Disordered" evidence="7">
    <location>
        <begin position="482"/>
        <end position="663"/>
    </location>
</feature>
<evidence type="ECO:0000256" key="4">
    <source>
        <dbReference type="ARBA" id="ARBA00022777"/>
    </source>
</evidence>
<feature type="compositionally biased region" description="Basic and acidic residues" evidence="7">
    <location>
        <begin position="44"/>
        <end position="56"/>
    </location>
</feature>
<comment type="similarity">
    <text evidence="1">Belongs to the protein kinase superfamily. CMGC Ser/Thr protein kinase family. CDC2/CDKX subfamily.</text>
</comment>
<proteinExistence type="inferred from homology"/>
<evidence type="ECO:0000256" key="5">
    <source>
        <dbReference type="ARBA" id="ARBA00022840"/>
    </source>
</evidence>
<keyword evidence="10" id="KW-1185">Reference proteome</keyword>
<keyword evidence="3 6" id="KW-0547">Nucleotide-binding</keyword>
<dbReference type="GO" id="GO:0000307">
    <property type="term" value="C:cyclin-dependent protein kinase holoenzyme complex"/>
    <property type="evidence" value="ECO:0007669"/>
    <property type="project" value="TreeGrafter"/>
</dbReference>
<evidence type="ECO:0000313" key="9">
    <source>
        <dbReference type="EMBL" id="GMN68153.1"/>
    </source>
</evidence>
<gene>
    <name evidence="9" type="ORF">TIFTF001_037210</name>
</gene>
<dbReference type="EMBL" id="BTGU01000561">
    <property type="protein sequence ID" value="GMN68153.1"/>
    <property type="molecule type" value="Genomic_DNA"/>
</dbReference>
<keyword evidence="2" id="KW-0808">Transferase</keyword>
<reference evidence="9" key="1">
    <citation type="submission" date="2023-07" db="EMBL/GenBank/DDBJ databases">
        <title>draft genome sequence of fig (Ficus carica).</title>
        <authorList>
            <person name="Takahashi T."/>
            <person name="Nishimura K."/>
        </authorList>
    </citation>
    <scope>NUCLEOTIDE SEQUENCE</scope>
</reference>
<dbReference type="PROSITE" id="PS50011">
    <property type="entry name" value="PROTEIN_KINASE_DOM"/>
    <property type="match status" value="1"/>
</dbReference>
<dbReference type="InterPro" id="IPR008271">
    <property type="entry name" value="Ser/Thr_kinase_AS"/>
</dbReference>
<name>A0AA88E5R2_FICCA</name>
<sequence length="663" mass="75373">MGCVQAKPSSTNSPPTSVHRLKTENGYSAKRVGVVGPRRSTGQRYDERRFGHRPSDGSDDNAGLIDGEERESSVNGGNASRRIFIEEEEEREEEEREEKEEEEEEREEEEEELAQGWPKWLLENVPKKVLAGLVPRSAESYDKLDKCCSQHTDAWFVCSFSARALLRLPLGSRLEMVFGMVGQGTYSNVYKARDRETGKIVALKKVRFDTSEPESIRFMAREITILRQLDHPNIVKLEGLATSRMQYSIYLVFEFMRSDLARLISRPERLTEPQIKFYMHQLLSGLQHCHGRGILHRDIKGSNLLIDKNGMLKIGDFGLANYFTPNQKRPLTNRVVTLWYRAPELLLGATYYGVAIDLWSAGCLLAEMFSGRPIMPGRTEVEQLHRIFKLCGTPSDDYWKKLKLSTTFRPPQTYKPGLGEAFSDFPASSLGLLRNLLCLDPAYRGSASSALQNEFFFTEPLACDLSGLPVIHYDEDELDQANEGKKNRKARIRRARTQRKLRRRDSPAERTEESISSKEEKVLEETSNAKAESSIQIEDQSSRTISSIFSSINQAGQKYTKSTTTSTTSSSSNLTRQKESSLFSISPVRPSNQKTTVRTQRYSDASEKDKKLPPLPAKPTIIITDYSRGNKVHRENQIPRSTSTREFRSQNQRERLKPFVVGD</sequence>
<evidence type="ECO:0000256" key="2">
    <source>
        <dbReference type="ARBA" id="ARBA00022679"/>
    </source>
</evidence>
<dbReference type="Pfam" id="PF00069">
    <property type="entry name" value="Pkinase"/>
    <property type="match status" value="1"/>
</dbReference>
<feature type="region of interest" description="Disordered" evidence="7">
    <location>
        <begin position="1"/>
        <end position="114"/>
    </location>
</feature>
<dbReference type="FunFam" id="1.10.510.10:FF:000620">
    <property type="entry name" value="Putative serine/threonine-protein kinase"/>
    <property type="match status" value="1"/>
</dbReference>
<feature type="compositionally biased region" description="Low complexity" evidence="7">
    <location>
        <begin position="542"/>
        <end position="552"/>
    </location>
</feature>
<keyword evidence="4" id="KW-0418">Kinase</keyword>
<dbReference type="FunFam" id="3.30.200.20:FF:000021">
    <property type="entry name" value="probable serine/threonine-protein kinase At1g54610"/>
    <property type="match status" value="1"/>
</dbReference>
<feature type="compositionally biased region" description="Low complexity" evidence="7">
    <location>
        <begin position="560"/>
        <end position="572"/>
    </location>
</feature>
<evidence type="ECO:0000259" key="8">
    <source>
        <dbReference type="PROSITE" id="PS50011"/>
    </source>
</evidence>
<evidence type="ECO:0000256" key="6">
    <source>
        <dbReference type="PROSITE-ProRule" id="PRU10141"/>
    </source>
</evidence>
<dbReference type="GO" id="GO:0008353">
    <property type="term" value="F:RNA polymerase II CTD heptapeptide repeat kinase activity"/>
    <property type="evidence" value="ECO:0007669"/>
    <property type="project" value="TreeGrafter"/>
</dbReference>
<dbReference type="InterPro" id="IPR050108">
    <property type="entry name" value="CDK"/>
</dbReference>
<dbReference type="Proteomes" id="UP001187192">
    <property type="component" value="Unassembled WGS sequence"/>
</dbReference>
<feature type="compositionally biased region" description="Basic and acidic residues" evidence="7">
    <location>
        <begin position="504"/>
        <end position="524"/>
    </location>
</feature>
<dbReference type="InterPro" id="IPR011009">
    <property type="entry name" value="Kinase-like_dom_sf"/>
</dbReference>
<feature type="binding site" evidence="6">
    <location>
        <position position="204"/>
    </location>
    <ligand>
        <name>ATP</name>
        <dbReference type="ChEBI" id="CHEBI:30616"/>
    </ligand>
</feature>
<feature type="compositionally biased region" description="Polar residues" evidence="7">
    <location>
        <begin position="7"/>
        <end position="16"/>
    </location>
</feature>
<dbReference type="PANTHER" id="PTHR24056:SF425">
    <property type="entry name" value="PROTEIN KINASE DOMAIN-CONTAINING PROTEIN"/>
    <property type="match status" value="1"/>
</dbReference>
<evidence type="ECO:0000256" key="3">
    <source>
        <dbReference type="ARBA" id="ARBA00022741"/>
    </source>
</evidence>
<dbReference type="GO" id="GO:0005634">
    <property type="term" value="C:nucleus"/>
    <property type="evidence" value="ECO:0007669"/>
    <property type="project" value="TreeGrafter"/>
</dbReference>
<dbReference type="Gene3D" id="3.30.200.20">
    <property type="entry name" value="Phosphorylase Kinase, domain 1"/>
    <property type="match status" value="1"/>
</dbReference>
<dbReference type="PROSITE" id="PS00107">
    <property type="entry name" value="PROTEIN_KINASE_ATP"/>
    <property type="match status" value="1"/>
</dbReference>